<proteinExistence type="predicted"/>
<accession>A0ABY1QGE0</accession>
<gene>
    <name evidence="1" type="ORF">SAMN06265222_111168</name>
</gene>
<keyword evidence="2" id="KW-1185">Reference proteome</keyword>
<dbReference type="Proteomes" id="UP001158067">
    <property type="component" value="Unassembled WGS sequence"/>
</dbReference>
<evidence type="ECO:0000313" key="2">
    <source>
        <dbReference type="Proteomes" id="UP001158067"/>
    </source>
</evidence>
<reference evidence="1 2" key="1">
    <citation type="submission" date="2017-05" db="EMBL/GenBank/DDBJ databases">
        <authorList>
            <person name="Varghese N."/>
            <person name="Submissions S."/>
        </authorList>
    </citation>
    <scope>NUCLEOTIDE SEQUENCE [LARGE SCALE GENOMIC DNA]</scope>
    <source>
        <strain evidence="1 2">DSM 25457</strain>
    </source>
</reference>
<comment type="caution">
    <text evidence="1">The sequence shown here is derived from an EMBL/GenBank/DDBJ whole genome shotgun (WGS) entry which is preliminary data.</text>
</comment>
<dbReference type="EMBL" id="FXUG01000011">
    <property type="protein sequence ID" value="SMP69059.1"/>
    <property type="molecule type" value="Genomic_DNA"/>
</dbReference>
<evidence type="ECO:0008006" key="3">
    <source>
        <dbReference type="Google" id="ProtNLM"/>
    </source>
</evidence>
<organism evidence="1 2">
    <name type="scientific">Neorhodopirellula lusitana</name>
    <dbReference type="NCBI Taxonomy" id="445327"/>
    <lineage>
        <taxon>Bacteria</taxon>
        <taxon>Pseudomonadati</taxon>
        <taxon>Planctomycetota</taxon>
        <taxon>Planctomycetia</taxon>
        <taxon>Pirellulales</taxon>
        <taxon>Pirellulaceae</taxon>
        <taxon>Neorhodopirellula</taxon>
    </lineage>
</organism>
<name>A0ABY1QGE0_9BACT</name>
<protein>
    <recommendedName>
        <fullName evidence="3">Transposase</fullName>
    </recommendedName>
</protein>
<sequence>MDDTNLPVFKRSSRLDLGIERLLGEFVDYNHRSNRAFIVNHWVGGTKRDRGQGKVLWPRLQRPFESSWFVLWEWGRVFQ</sequence>
<evidence type="ECO:0000313" key="1">
    <source>
        <dbReference type="EMBL" id="SMP69059.1"/>
    </source>
</evidence>